<evidence type="ECO:0000313" key="2">
    <source>
        <dbReference type="EMBL" id="KAF4396323.1"/>
    </source>
</evidence>
<dbReference type="EMBL" id="JAATIQ010000036">
    <property type="protein sequence ID" value="KAF4396323.1"/>
    <property type="molecule type" value="Genomic_DNA"/>
</dbReference>
<reference evidence="2 3" key="1">
    <citation type="journal article" date="2020" name="bioRxiv">
        <title>Sequence and annotation of 42 cannabis genomes reveals extensive copy number variation in cannabinoid synthesis and pathogen resistance genes.</title>
        <authorList>
            <person name="Mckernan K.J."/>
            <person name="Helbert Y."/>
            <person name="Kane L.T."/>
            <person name="Ebling H."/>
            <person name="Zhang L."/>
            <person name="Liu B."/>
            <person name="Eaton Z."/>
            <person name="Mclaughlin S."/>
            <person name="Kingan S."/>
            <person name="Baybayan P."/>
            <person name="Concepcion G."/>
            <person name="Jordan M."/>
            <person name="Riva A."/>
            <person name="Barbazuk W."/>
            <person name="Harkins T."/>
        </authorList>
    </citation>
    <scope>NUCLEOTIDE SEQUENCE [LARGE SCALE GENOMIC DNA]</scope>
    <source>
        <strain evidence="3">cv. Jamaican Lion 4</strain>
        <tissue evidence="2">Leaf</tissue>
    </source>
</reference>
<comment type="caution">
    <text evidence="2">The sequence shown here is derived from an EMBL/GenBank/DDBJ whole genome shotgun (WGS) entry which is preliminary data.</text>
</comment>
<gene>
    <name evidence="2" type="ORF">G4B88_019123</name>
</gene>
<dbReference type="Proteomes" id="UP000583929">
    <property type="component" value="Unassembled WGS sequence"/>
</dbReference>
<dbReference type="Pfam" id="PF13966">
    <property type="entry name" value="zf-RVT"/>
    <property type="match status" value="1"/>
</dbReference>
<organism evidence="2 3">
    <name type="scientific">Cannabis sativa</name>
    <name type="common">Hemp</name>
    <name type="synonym">Marijuana</name>
    <dbReference type="NCBI Taxonomy" id="3483"/>
    <lineage>
        <taxon>Eukaryota</taxon>
        <taxon>Viridiplantae</taxon>
        <taxon>Streptophyta</taxon>
        <taxon>Embryophyta</taxon>
        <taxon>Tracheophyta</taxon>
        <taxon>Spermatophyta</taxon>
        <taxon>Magnoliopsida</taxon>
        <taxon>eudicotyledons</taxon>
        <taxon>Gunneridae</taxon>
        <taxon>Pentapetalae</taxon>
        <taxon>rosids</taxon>
        <taxon>fabids</taxon>
        <taxon>Rosales</taxon>
        <taxon>Cannabaceae</taxon>
        <taxon>Cannabis</taxon>
    </lineage>
</organism>
<protein>
    <recommendedName>
        <fullName evidence="1">Reverse transcriptase zinc-binding domain-containing protein</fullName>
    </recommendedName>
</protein>
<feature type="domain" description="Reverse transcriptase zinc-binding" evidence="1">
    <location>
        <begin position="81"/>
        <end position="143"/>
    </location>
</feature>
<accession>A0A7J6HM86</accession>
<keyword evidence="3" id="KW-1185">Reference proteome</keyword>
<proteinExistence type="predicted"/>
<sequence>MAEVLSQQSKVNWIKFSDENLSYFHVVMRKRRLENEITTFTTGDTIVDDFEEVVNHFVKHFETSMGSKSTGSSTIDEACIKFEEVKVDYASASWDKLIVPKHKFIFWQILNSQLLTRDYLNRIIAIQSVLCPVCEAEVETHDH</sequence>
<name>A0A7J6HM86_CANSA</name>
<evidence type="ECO:0000259" key="1">
    <source>
        <dbReference type="Pfam" id="PF13966"/>
    </source>
</evidence>
<dbReference type="AlphaFoldDB" id="A0A7J6HM86"/>
<dbReference type="InterPro" id="IPR026960">
    <property type="entry name" value="RVT-Znf"/>
</dbReference>
<evidence type="ECO:0000313" key="3">
    <source>
        <dbReference type="Proteomes" id="UP000583929"/>
    </source>
</evidence>